<feature type="chain" id="PRO_5001973482" description="Lipoprotein" evidence="1">
    <location>
        <begin position="23"/>
        <end position="243"/>
    </location>
</feature>
<evidence type="ECO:0008006" key="4">
    <source>
        <dbReference type="Google" id="ProtNLM"/>
    </source>
</evidence>
<accession>A0A0A0M9A2</accession>
<evidence type="ECO:0000313" key="3">
    <source>
        <dbReference type="Proteomes" id="UP000030003"/>
    </source>
</evidence>
<dbReference type="PROSITE" id="PS51257">
    <property type="entry name" value="PROKAR_LIPOPROTEIN"/>
    <property type="match status" value="1"/>
</dbReference>
<reference evidence="2 3" key="1">
    <citation type="submission" date="2013-08" db="EMBL/GenBank/DDBJ databases">
        <title>Genomic analysis of Lysobacter defluvii.</title>
        <authorList>
            <person name="Wang Q."/>
            <person name="Wang G."/>
        </authorList>
    </citation>
    <scope>NUCLEOTIDE SEQUENCE [LARGE SCALE GENOMIC DNA]</scope>
    <source>
        <strain evidence="2 3">IMMIB APB-9</strain>
    </source>
</reference>
<feature type="signal peptide" evidence="1">
    <location>
        <begin position="1"/>
        <end position="22"/>
    </location>
</feature>
<gene>
    <name evidence="2" type="ORF">N791_08475</name>
</gene>
<organism evidence="2 3">
    <name type="scientific">Lysobacter defluvii IMMIB APB-9 = DSM 18482</name>
    <dbReference type="NCBI Taxonomy" id="1385515"/>
    <lineage>
        <taxon>Bacteria</taxon>
        <taxon>Pseudomonadati</taxon>
        <taxon>Pseudomonadota</taxon>
        <taxon>Gammaproteobacteria</taxon>
        <taxon>Lysobacterales</taxon>
        <taxon>Lysobacteraceae</taxon>
        <taxon>Novilysobacter</taxon>
    </lineage>
</organism>
<sequence>MNLRTALLCTAITLGLAACQPAADPEAERARQAAAAEEAAADMARQFEENYDAENWQLAKAHGDVLLSQYPESEAAAAIKERHADAAQRANDIREDERTAALWAYQREPQASGGAQISAAIYAKDNVKTDDGSARPVRLIFRDHPEWGTSAYLTLETGDFDCYSGCDLRVTLDDAEPVTMDGSRPDTDEAIAMFIEDEKALWRHAIAADVLSIEFPVKAGGTRTAVFETRGLDPSNLPKWPQE</sequence>
<dbReference type="AlphaFoldDB" id="A0A0A0M9A2"/>
<name>A0A0A0M9A2_9GAMM</name>
<dbReference type="eggNOG" id="COG3064">
    <property type="taxonomic scope" value="Bacteria"/>
</dbReference>
<comment type="caution">
    <text evidence="2">The sequence shown here is derived from an EMBL/GenBank/DDBJ whole genome shotgun (WGS) entry which is preliminary data.</text>
</comment>
<keyword evidence="3" id="KW-1185">Reference proteome</keyword>
<evidence type="ECO:0000313" key="2">
    <source>
        <dbReference type="EMBL" id="KGO98819.1"/>
    </source>
</evidence>
<keyword evidence="1" id="KW-0732">Signal</keyword>
<dbReference type="RefSeq" id="WP_027069755.1">
    <property type="nucleotide sequence ID" value="NZ_AUHT01000007.1"/>
</dbReference>
<evidence type="ECO:0000256" key="1">
    <source>
        <dbReference type="SAM" id="SignalP"/>
    </source>
</evidence>
<proteinExistence type="predicted"/>
<dbReference type="EMBL" id="AVBH01000047">
    <property type="protein sequence ID" value="KGO98819.1"/>
    <property type="molecule type" value="Genomic_DNA"/>
</dbReference>
<protein>
    <recommendedName>
        <fullName evidence="4">Lipoprotein</fullName>
    </recommendedName>
</protein>
<dbReference type="Proteomes" id="UP000030003">
    <property type="component" value="Unassembled WGS sequence"/>
</dbReference>